<dbReference type="Proteomes" id="UP000887013">
    <property type="component" value="Unassembled WGS sequence"/>
</dbReference>
<proteinExistence type="predicted"/>
<dbReference type="AlphaFoldDB" id="A0A8X6PN89"/>
<comment type="caution">
    <text evidence="2">The sequence shown here is derived from an EMBL/GenBank/DDBJ whole genome shotgun (WGS) entry which is preliminary data.</text>
</comment>
<accession>A0A8X6PN89</accession>
<feature type="compositionally biased region" description="Basic and acidic residues" evidence="1">
    <location>
        <begin position="1"/>
        <end position="23"/>
    </location>
</feature>
<protein>
    <submittedName>
        <fullName evidence="2">Uncharacterized protein</fullName>
    </submittedName>
</protein>
<dbReference type="OrthoDB" id="10608201at2759"/>
<evidence type="ECO:0000256" key="1">
    <source>
        <dbReference type="SAM" id="MobiDB-lite"/>
    </source>
</evidence>
<feature type="region of interest" description="Disordered" evidence="1">
    <location>
        <begin position="1"/>
        <end position="28"/>
    </location>
</feature>
<organism evidence="2 3">
    <name type="scientific">Nephila pilipes</name>
    <name type="common">Giant wood spider</name>
    <name type="synonym">Nephila maculata</name>
    <dbReference type="NCBI Taxonomy" id="299642"/>
    <lineage>
        <taxon>Eukaryota</taxon>
        <taxon>Metazoa</taxon>
        <taxon>Ecdysozoa</taxon>
        <taxon>Arthropoda</taxon>
        <taxon>Chelicerata</taxon>
        <taxon>Arachnida</taxon>
        <taxon>Araneae</taxon>
        <taxon>Araneomorphae</taxon>
        <taxon>Entelegynae</taxon>
        <taxon>Araneoidea</taxon>
        <taxon>Nephilidae</taxon>
        <taxon>Nephila</taxon>
    </lineage>
</organism>
<dbReference type="EMBL" id="BMAW01021593">
    <property type="protein sequence ID" value="GFT73597.1"/>
    <property type="molecule type" value="Genomic_DNA"/>
</dbReference>
<gene>
    <name evidence="2" type="ORF">NPIL_228491</name>
</gene>
<reference evidence="2" key="1">
    <citation type="submission" date="2020-08" db="EMBL/GenBank/DDBJ databases">
        <title>Multicomponent nature underlies the extraordinary mechanical properties of spider dragline silk.</title>
        <authorList>
            <person name="Kono N."/>
            <person name="Nakamura H."/>
            <person name="Mori M."/>
            <person name="Yoshida Y."/>
            <person name="Ohtoshi R."/>
            <person name="Malay A.D."/>
            <person name="Moran D.A.P."/>
            <person name="Tomita M."/>
            <person name="Numata K."/>
            <person name="Arakawa K."/>
        </authorList>
    </citation>
    <scope>NUCLEOTIDE SEQUENCE</scope>
</reference>
<evidence type="ECO:0000313" key="3">
    <source>
        <dbReference type="Proteomes" id="UP000887013"/>
    </source>
</evidence>
<sequence length="87" mass="10140">MRINEGERETVLIRERSPTREQGRSLGTDLDTKSIIRRVNSIPLSSLGEDLAQRRQKIHDREGWTTPRFVLKRGKDAGRRPLPTNRY</sequence>
<keyword evidence="3" id="KW-1185">Reference proteome</keyword>
<evidence type="ECO:0000313" key="2">
    <source>
        <dbReference type="EMBL" id="GFT73597.1"/>
    </source>
</evidence>
<name>A0A8X6PN89_NEPPI</name>